<feature type="transmembrane region" description="Helical" evidence="8">
    <location>
        <begin position="136"/>
        <end position="154"/>
    </location>
</feature>
<dbReference type="OrthoDB" id="233542at2"/>
<dbReference type="GO" id="GO:0055085">
    <property type="term" value="P:transmembrane transport"/>
    <property type="evidence" value="ECO:0007669"/>
    <property type="project" value="InterPro"/>
</dbReference>
<organism evidence="9 10">
    <name type="scientific">Rubripirellula reticaptiva</name>
    <dbReference type="NCBI Taxonomy" id="2528013"/>
    <lineage>
        <taxon>Bacteria</taxon>
        <taxon>Pseudomonadati</taxon>
        <taxon>Planctomycetota</taxon>
        <taxon>Planctomycetia</taxon>
        <taxon>Pirellulales</taxon>
        <taxon>Pirellulaceae</taxon>
        <taxon>Rubripirellula</taxon>
    </lineage>
</organism>
<dbReference type="AlphaFoldDB" id="A0A5C6FBM6"/>
<feature type="transmembrane region" description="Helical" evidence="8">
    <location>
        <begin position="72"/>
        <end position="93"/>
    </location>
</feature>
<evidence type="ECO:0000256" key="2">
    <source>
        <dbReference type="ARBA" id="ARBA00010145"/>
    </source>
</evidence>
<feature type="transmembrane region" description="Helical" evidence="8">
    <location>
        <begin position="166"/>
        <end position="184"/>
    </location>
</feature>
<dbReference type="Pfam" id="PF03547">
    <property type="entry name" value="Mem_trans"/>
    <property type="match status" value="2"/>
</dbReference>
<evidence type="ECO:0000256" key="4">
    <source>
        <dbReference type="ARBA" id="ARBA00022475"/>
    </source>
</evidence>
<sequence length="319" mass="34130">MHNLLPTLTSVLGVFLIMATGAYCRRREWLTPEADRTLANLTANVMLPSYFGHRILTSPQFDSAAAAWTPPIFGFAMTAMGFLMAFLFARHLGRFIGLDTDAKQRAFALCTGICNYGYIALPIAEQSYPDAVIELILHNVGVDMALWSIGILIISGSAGGNWKRALLSPALLAVLAASAVRQIGGAEIVPTPIMSTLGKLGGCAVPMGLLLSGAIIVDFLRGTNWSGSRNIVLSSIAIRQLLLPAMMLTIVAAVGVSVDLQRVIVLQAAMPAAVFPIVLVRLYERDTETALRVVLSTSLAGIVLIPAWLTLGTWWLGLN</sequence>
<dbReference type="Gene3D" id="1.20.1530.20">
    <property type="match status" value="1"/>
</dbReference>
<dbReference type="PANTHER" id="PTHR36838:SF1">
    <property type="entry name" value="SLR1864 PROTEIN"/>
    <property type="match status" value="1"/>
</dbReference>
<evidence type="ECO:0000256" key="5">
    <source>
        <dbReference type="ARBA" id="ARBA00022692"/>
    </source>
</evidence>
<keyword evidence="5 8" id="KW-0812">Transmembrane</keyword>
<feature type="transmembrane region" description="Helical" evidence="8">
    <location>
        <begin position="196"/>
        <end position="220"/>
    </location>
</feature>
<evidence type="ECO:0000256" key="8">
    <source>
        <dbReference type="SAM" id="Phobius"/>
    </source>
</evidence>
<dbReference type="GO" id="GO:0005886">
    <property type="term" value="C:plasma membrane"/>
    <property type="evidence" value="ECO:0007669"/>
    <property type="project" value="UniProtKB-SubCell"/>
</dbReference>
<dbReference type="EMBL" id="SJPX01000001">
    <property type="protein sequence ID" value="TWU57684.1"/>
    <property type="molecule type" value="Genomic_DNA"/>
</dbReference>
<evidence type="ECO:0000256" key="6">
    <source>
        <dbReference type="ARBA" id="ARBA00022989"/>
    </source>
</evidence>
<accession>A0A5C6FBM6</accession>
<evidence type="ECO:0000256" key="3">
    <source>
        <dbReference type="ARBA" id="ARBA00022448"/>
    </source>
</evidence>
<evidence type="ECO:0000256" key="1">
    <source>
        <dbReference type="ARBA" id="ARBA00004651"/>
    </source>
</evidence>
<keyword evidence="6 8" id="KW-1133">Transmembrane helix</keyword>
<feature type="transmembrane region" description="Helical" evidence="8">
    <location>
        <begin position="105"/>
        <end position="124"/>
    </location>
</feature>
<feature type="transmembrane region" description="Helical" evidence="8">
    <location>
        <begin position="241"/>
        <end position="258"/>
    </location>
</feature>
<proteinExistence type="inferred from homology"/>
<feature type="transmembrane region" description="Helical" evidence="8">
    <location>
        <begin position="290"/>
        <end position="316"/>
    </location>
</feature>
<protein>
    <submittedName>
        <fullName evidence="9">Membrane transport protein</fullName>
    </submittedName>
</protein>
<name>A0A5C6FBM6_9BACT</name>
<dbReference type="PANTHER" id="PTHR36838">
    <property type="entry name" value="AUXIN EFFLUX CARRIER FAMILY PROTEIN"/>
    <property type="match status" value="1"/>
</dbReference>
<gene>
    <name evidence="9" type="ORF">Poly59_05920</name>
</gene>
<evidence type="ECO:0000256" key="7">
    <source>
        <dbReference type="ARBA" id="ARBA00023136"/>
    </source>
</evidence>
<evidence type="ECO:0000313" key="9">
    <source>
        <dbReference type="EMBL" id="TWU57684.1"/>
    </source>
</evidence>
<dbReference type="InterPro" id="IPR038770">
    <property type="entry name" value="Na+/solute_symporter_sf"/>
</dbReference>
<dbReference type="InterPro" id="IPR004776">
    <property type="entry name" value="Mem_transp_PIN-like"/>
</dbReference>
<dbReference type="RefSeq" id="WP_146532540.1">
    <property type="nucleotide sequence ID" value="NZ_SJPX01000001.1"/>
</dbReference>
<comment type="similarity">
    <text evidence="2">Belongs to the auxin efflux carrier (TC 2.A.69) family.</text>
</comment>
<comment type="subcellular location">
    <subcellularLocation>
        <location evidence="1">Cell membrane</location>
        <topology evidence="1">Multi-pass membrane protein</topology>
    </subcellularLocation>
</comment>
<evidence type="ECO:0000313" key="10">
    <source>
        <dbReference type="Proteomes" id="UP000317977"/>
    </source>
</evidence>
<keyword evidence="7 8" id="KW-0472">Membrane</keyword>
<keyword evidence="3" id="KW-0813">Transport</keyword>
<reference evidence="9 10" key="1">
    <citation type="submission" date="2019-02" db="EMBL/GenBank/DDBJ databases">
        <title>Deep-cultivation of Planctomycetes and their phenomic and genomic characterization uncovers novel biology.</title>
        <authorList>
            <person name="Wiegand S."/>
            <person name="Jogler M."/>
            <person name="Boedeker C."/>
            <person name="Pinto D."/>
            <person name="Vollmers J."/>
            <person name="Rivas-Marin E."/>
            <person name="Kohn T."/>
            <person name="Peeters S.H."/>
            <person name="Heuer A."/>
            <person name="Rast P."/>
            <person name="Oberbeckmann S."/>
            <person name="Bunk B."/>
            <person name="Jeske O."/>
            <person name="Meyerdierks A."/>
            <person name="Storesund J.E."/>
            <person name="Kallscheuer N."/>
            <person name="Luecker S."/>
            <person name="Lage O.M."/>
            <person name="Pohl T."/>
            <person name="Merkel B.J."/>
            <person name="Hornburger P."/>
            <person name="Mueller R.-W."/>
            <person name="Bruemmer F."/>
            <person name="Labrenz M."/>
            <person name="Spormann A.M."/>
            <person name="Op Den Camp H."/>
            <person name="Overmann J."/>
            <person name="Amann R."/>
            <person name="Jetten M.S.M."/>
            <person name="Mascher T."/>
            <person name="Medema M.H."/>
            <person name="Devos D.P."/>
            <person name="Kaster A.-K."/>
            <person name="Ovreas L."/>
            <person name="Rohde M."/>
            <person name="Galperin M.Y."/>
            <person name="Jogler C."/>
        </authorList>
    </citation>
    <scope>NUCLEOTIDE SEQUENCE [LARGE SCALE GENOMIC DNA]</scope>
    <source>
        <strain evidence="9 10">Poly59</strain>
    </source>
</reference>
<dbReference type="Proteomes" id="UP000317977">
    <property type="component" value="Unassembled WGS sequence"/>
</dbReference>
<feature type="transmembrane region" description="Helical" evidence="8">
    <location>
        <begin position="264"/>
        <end position="283"/>
    </location>
</feature>
<comment type="caution">
    <text evidence="9">The sequence shown here is derived from an EMBL/GenBank/DDBJ whole genome shotgun (WGS) entry which is preliminary data.</text>
</comment>
<keyword evidence="4" id="KW-1003">Cell membrane</keyword>
<keyword evidence="10" id="KW-1185">Reference proteome</keyword>